<evidence type="ECO:0000259" key="7">
    <source>
        <dbReference type="Pfam" id="PF05699"/>
    </source>
</evidence>
<dbReference type="InterPro" id="IPR008906">
    <property type="entry name" value="HATC_C_dom"/>
</dbReference>
<feature type="region of interest" description="Disordered" evidence="6">
    <location>
        <begin position="1"/>
        <end position="52"/>
    </location>
</feature>
<dbReference type="GO" id="GO:0046983">
    <property type="term" value="F:protein dimerization activity"/>
    <property type="evidence" value="ECO:0007669"/>
    <property type="project" value="InterPro"/>
</dbReference>
<accession>A0AAE1BNL9</accession>
<feature type="domain" description="HAT C-terminal dimerisation" evidence="7">
    <location>
        <begin position="565"/>
        <end position="644"/>
    </location>
</feature>
<dbReference type="Pfam" id="PF05699">
    <property type="entry name" value="Dimer_Tnp_hAT"/>
    <property type="match status" value="1"/>
</dbReference>
<comment type="caution">
    <text evidence="8">The sequence shown here is derived from an EMBL/GenBank/DDBJ whole genome shotgun (WGS) entry which is preliminary data.</text>
</comment>
<evidence type="ECO:0000256" key="1">
    <source>
        <dbReference type="ARBA" id="ARBA00004123"/>
    </source>
</evidence>
<organism evidence="8 9">
    <name type="scientific">Petrolisthes cinctipes</name>
    <name type="common">Flat porcelain crab</name>
    <dbReference type="NCBI Taxonomy" id="88211"/>
    <lineage>
        <taxon>Eukaryota</taxon>
        <taxon>Metazoa</taxon>
        <taxon>Ecdysozoa</taxon>
        <taxon>Arthropoda</taxon>
        <taxon>Crustacea</taxon>
        <taxon>Multicrustacea</taxon>
        <taxon>Malacostraca</taxon>
        <taxon>Eumalacostraca</taxon>
        <taxon>Eucarida</taxon>
        <taxon>Decapoda</taxon>
        <taxon>Pleocyemata</taxon>
        <taxon>Anomura</taxon>
        <taxon>Galatheoidea</taxon>
        <taxon>Porcellanidae</taxon>
        <taxon>Petrolisthes</taxon>
    </lineage>
</organism>
<evidence type="ECO:0000313" key="8">
    <source>
        <dbReference type="EMBL" id="KAK3853850.1"/>
    </source>
</evidence>
<sequence length="649" mass="73348">MGGERRGKMTAGREERKERGTERKGEWKTAGREGKEEERGEGRDDSCGRGTRRNVVGCLKGRGCPLGGKNGGRRKHPSLLQGTRERQEPANDQLSIASFMCDTEKYDADASDPHQKRITDAIITFVAGTLQSLSVVEAEDFKKMIETIDPRAIIPSRKHLSNKLLVEKSAEIRETLIKSLQKVSQISITIDIWSNRQLRSYICITVHFILNWKLHTALLTCKRFTGRHTAEIIVAQYEEVINNFSITHKVSNIVTDNASNMAKAFGLPGFHRSDLESESDSDQESDFENDEATTSGFFALDSEDSEELFTYLPQHDGCFAHTLQLVVKDGMKEIGSLRPLVSKVSALVSHISKSTHATDLLQEYHRVQTANTTRWNSEVKMIRSVLKIPQDQLDQLDLDKVHKLTLYDRSCLQDLCDILVPFEEVIDITQGDKIETCSFVVPCIRGLRIQMAEMYSRFNSKLVSALRKSLEKRLSVYEDKLLYRLAATLDPRFKLAWCRESELKEQQAVLIKEVESIISSTTTCPVESSAISMTPPPPVKQSKLFSYMTAAAAAPITTRYTNSMEVSTYLADPCLPEDTDPLIYWKQNKVSMPTLTKLAMNYLVVPATSAPVERVFSVAGRILRPDRYQLSDKTFQRLVFIKYNKNLKL</sequence>
<dbReference type="PANTHER" id="PTHR46481:SF10">
    <property type="entry name" value="ZINC FINGER BED DOMAIN-CONTAINING PROTEIN 39"/>
    <property type="match status" value="1"/>
</dbReference>
<dbReference type="GO" id="GO:0005634">
    <property type="term" value="C:nucleus"/>
    <property type="evidence" value="ECO:0007669"/>
    <property type="project" value="UniProtKB-SubCell"/>
</dbReference>
<proteinExistence type="predicted"/>
<dbReference type="GO" id="GO:0008270">
    <property type="term" value="F:zinc ion binding"/>
    <property type="evidence" value="ECO:0007669"/>
    <property type="project" value="UniProtKB-KW"/>
</dbReference>
<feature type="compositionally biased region" description="Basic and acidic residues" evidence="6">
    <location>
        <begin position="1"/>
        <end position="47"/>
    </location>
</feature>
<dbReference type="InterPro" id="IPR012337">
    <property type="entry name" value="RNaseH-like_sf"/>
</dbReference>
<name>A0AAE1BNL9_PETCI</name>
<evidence type="ECO:0000256" key="2">
    <source>
        <dbReference type="ARBA" id="ARBA00022723"/>
    </source>
</evidence>
<evidence type="ECO:0000256" key="3">
    <source>
        <dbReference type="ARBA" id="ARBA00022771"/>
    </source>
</evidence>
<keyword evidence="9" id="KW-1185">Reference proteome</keyword>
<dbReference type="InterPro" id="IPR052035">
    <property type="entry name" value="ZnF_BED_domain_contain"/>
</dbReference>
<protein>
    <recommendedName>
        <fullName evidence="7">HAT C-terminal dimerisation domain-containing protein</fullName>
    </recommendedName>
</protein>
<dbReference type="SUPFAM" id="SSF140996">
    <property type="entry name" value="Hermes dimerisation domain"/>
    <property type="match status" value="1"/>
</dbReference>
<dbReference type="EMBL" id="JAWQEG010006799">
    <property type="protein sequence ID" value="KAK3853850.1"/>
    <property type="molecule type" value="Genomic_DNA"/>
</dbReference>
<evidence type="ECO:0000313" key="9">
    <source>
        <dbReference type="Proteomes" id="UP001286313"/>
    </source>
</evidence>
<dbReference type="SUPFAM" id="SSF53098">
    <property type="entry name" value="Ribonuclease H-like"/>
    <property type="match status" value="1"/>
</dbReference>
<dbReference type="Proteomes" id="UP001286313">
    <property type="component" value="Unassembled WGS sequence"/>
</dbReference>
<reference evidence="8" key="1">
    <citation type="submission" date="2023-10" db="EMBL/GenBank/DDBJ databases">
        <title>Genome assemblies of two species of porcelain crab, Petrolisthes cinctipes and Petrolisthes manimaculis (Anomura: Porcellanidae).</title>
        <authorList>
            <person name="Angst P."/>
        </authorList>
    </citation>
    <scope>NUCLEOTIDE SEQUENCE</scope>
    <source>
        <strain evidence="8">PB745_01</strain>
        <tissue evidence="8">Gill</tissue>
    </source>
</reference>
<keyword evidence="2" id="KW-0479">Metal-binding</keyword>
<evidence type="ECO:0000256" key="6">
    <source>
        <dbReference type="SAM" id="MobiDB-lite"/>
    </source>
</evidence>
<dbReference type="PANTHER" id="PTHR46481">
    <property type="entry name" value="ZINC FINGER BED DOMAIN-CONTAINING PROTEIN 4"/>
    <property type="match status" value="1"/>
</dbReference>
<keyword evidence="5" id="KW-0539">Nucleus</keyword>
<dbReference type="AlphaFoldDB" id="A0AAE1BNL9"/>
<comment type="subcellular location">
    <subcellularLocation>
        <location evidence="1">Nucleus</location>
    </subcellularLocation>
</comment>
<keyword evidence="3" id="KW-0863">Zinc-finger</keyword>
<evidence type="ECO:0000256" key="5">
    <source>
        <dbReference type="ARBA" id="ARBA00023242"/>
    </source>
</evidence>
<keyword evidence="4" id="KW-0862">Zinc</keyword>
<feature type="region of interest" description="Disordered" evidence="6">
    <location>
        <begin position="65"/>
        <end position="89"/>
    </location>
</feature>
<gene>
    <name evidence="8" type="ORF">Pcinc_039628</name>
</gene>
<evidence type="ECO:0000256" key="4">
    <source>
        <dbReference type="ARBA" id="ARBA00022833"/>
    </source>
</evidence>